<accession>A0ACC1S781</accession>
<organism evidence="1 2">
    <name type="scientific">Phlebia brevispora</name>
    <dbReference type="NCBI Taxonomy" id="194682"/>
    <lineage>
        <taxon>Eukaryota</taxon>
        <taxon>Fungi</taxon>
        <taxon>Dikarya</taxon>
        <taxon>Basidiomycota</taxon>
        <taxon>Agaricomycotina</taxon>
        <taxon>Agaricomycetes</taxon>
        <taxon>Polyporales</taxon>
        <taxon>Meruliaceae</taxon>
        <taxon>Phlebia</taxon>
    </lineage>
</organism>
<dbReference type="EMBL" id="JANHOG010001665">
    <property type="protein sequence ID" value="KAJ3533482.1"/>
    <property type="molecule type" value="Genomic_DNA"/>
</dbReference>
<name>A0ACC1S781_9APHY</name>
<dbReference type="Proteomes" id="UP001148662">
    <property type="component" value="Unassembled WGS sequence"/>
</dbReference>
<gene>
    <name evidence="1" type="ORF">NM688_g7276</name>
</gene>
<sequence>MPNWSQERVQPPWSKPHTVTLKSHEIYDRAAANGGSDRIERHAPLSLANGHGRKAGTSGAHAEQDTSSQGFFTILNGSASTNGYKSPNEWKQELKSGSHVVSVRDIKNGTENFKVTHPKHHAFARYVLPVDSVAFSSQDWPGKNHEKGEGDKQQKQDESDSKKPQLDTSLEEKRFHDKLVEELNTIRNFQNDDGHPEGDLQLLDGDALMQLASGLCVEDQITPDSWVPRSSKLLRLTGTHPLNAEANLTELFDAGMITPTKLHYVRSHGAVPQLSWETHKLSVYSDPPGLVYAREWSMDEIAEGNFRVIEIPITIACDGNRRKEMNMIKQTAGVNFSAAGVSTCLWRGVYVRDILLASGLKDQPDTERWYLNFEGADECSEGTYATSIPLMHAMDVNNDVILAFGQNKRVLHPDHGYPLRAIIPGYVGGRQVKWVQKLYITKEPNSSYYHIWDNRVLPAFIKSKDDPLAVVFHNHESTACMEQTLQSVICKPAHNEVILLPNGIANGIDKCYTVQGFAYNGCGTAINRVELTTDGGKTWKYCFKRYIPKPLRNGEKHWAWIFWSCDVPLKDLSNSRELAVRACDGKMQTQPEHMSWNMTGMMNNAWYRIRHVITADPQTGNVMIQFRHPVAPGSDESDWMKPDPEDVQSDDNKANGDQRVLSLEEIAKHNSTNDCWIIIDNKVYDVTDVLSWHPGGAAAILAYAGKATVAATLQYKGIHDNCKRFPSLACDFGTQHLCELDANSKRDECYIGVLSNEAVGEMKKDAMRAADALAKVKKEREDFALQPDLFTSATLVKKTEVSEDTRYYVFSLPKRANGEHGLLKLPVGRHIMLSVHFDDQAVLRPYTPIAPVLPEEEDGTFTLCVKTYFPTDGGPYPPGGLVSNYLDCMNEGEEIDIRGPEGEITYKGRGKFDIEGKEYQFEKINLIAGGSGLTPHWQLIHAVLSDSADETAISLIDCNKTYDDILMRDELQRYASKHPKRFKLWHAVSKAPEGVADWKYGEGSLDQKLMEEYFHPATHGVATLLCGPPGLIEKCALPALEKMGFKKGESSSAPFCIMPGPSNRKGKSKKGRTSGAAVRDLSNVDIPTVLDAYVDEINDAQDWEGVVHLLCRMFELPAAWKKIHAGFSDIQSNLDVAFRKYEGNEKVMGGIVGIWARMCVDSILRDKLFEAGLLNKMLPLLDIRSTRIIGLQALSTVTHHGGAEIRCEIAKHTPKLLQLMEEFPDDYTLNELAIITLSHAVSAVLTADDLDMKAIQQLDIPKVLRLTMQNVRRPAASYYMLAHSLDFLSHATLNCSREIKAIPSIVNLLVACLRSNELTDRCNALGGLARLTNKDSEPDTCGQDLQKFMATLQRGFPKHLSDLLMAYDPRRCDTYLTLQTTTTSRSVERSRAS</sequence>
<keyword evidence="2" id="KW-1185">Reference proteome</keyword>
<proteinExistence type="predicted"/>
<protein>
    <submittedName>
        <fullName evidence="1">Uncharacterized protein</fullName>
    </submittedName>
</protein>
<evidence type="ECO:0000313" key="1">
    <source>
        <dbReference type="EMBL" id="KAJ3533482.1"/>
    </source>
</evidence>
<comment type="caution">
    <text evidence="1">The sequence shown here is derived from an EMBL/GenBank/DDBJ whole genome shotgun (WGS) entry which is preliminary data.</text>
</comment>
<reference evidence="1" key="1">
    <citation type="submission" date="2022-07" db="EMBL/GenBank/DDBJ databases">
        <title>Genome Sequence of Phlebia brevispora.</title>
        <authorList>
            <person name="Buettner E."/>
        </authorList>
    </citation>
    <scope>NUCLEOTIDE SEQUENCE</scope>
    <source>
        <strain evidence="1">MPL23</strain>
    </source>
</reference>
<evidence type="ECO:0000313" key="2">
    <source>
        <dbReference type="Proteomes" id="UP001148662"/>
    </source>
</evidence>